<dbReference type="InterPro" id="IPR000994">
    <property type="entry name" value="Pept_M24"/>
</dbReference>
<dbReference type="Gene3D" id="3.90.230.10">
    <property type="entry name" value="Creatinase/methionine aminopeptidase superfamily"/>
    <property type="match status" value="1"/>
</dbReference>
<evidence type="ECO:0000313" key="8">
    <source>
        <dbReference type="Proteomes" id="UP001642464"/>
    </source>
</evidence>
<dbReference type="Gene3D" id="3.40.350.10">
    <property type="entry name" value="Creatinase/prolidase N-terminal domain"/>
    <property type="match status" value="2"/>
</dbReference>
<sequence>MIHGKHKTSDRYSLAYLKRLIEKIDPDYVITEIPPDRLADAATGFANDGVVTEERVARFPEYVDVLFPLTKTLDFKIIPAAAWTAPMADYRRDALKRIENDPTRAKDWRDYRAALEAMNQAIGDASDDPMFIHSAEYDEITKQGLGPYATLFAEDLGRGDWESINKAHYALISAALDHHQYEHARILIMFGAGHKYWFLGQLNLRNDINLIDPEDATVEDGASAWKLDAYFEDTPDMEAIKALLADHGGLGDGVVEELPDIDWVAHALEGLGVVRCGRFVLYGVHDADKLPNEEGDIPIRIDANQAFGTGHHPTTAGCLTLLDRFAGWAPKSIFDLGCGSAVLAIAAAKLWDRHILASDIDEKSVEIAIENAAHNNVASKVTALAAAGFDHPDIAAAAPFDFVFANILAGPLAELAPAMADHIVKNGRVMLAGLMAEQETKVTAAYEAAGFRQINRMTSMFQTFEPVSDRSFAGKHLPLLRAEMKKQNLDGFIIPHDDEYQNEYIPEYAERLMWATGFSGSAGAAIIMSERAVMLTDGRYTLQVRQQADADYFDYVDISETSPDAWLSENAPKGARIGYDPMLHTMTSVKRLKAAAEKTGFHLVAVSGNPVDAAWKDQPAAPLTPVQPHDRAYAGKSSDDKRKEIAKAIADAGADTALITAPPSLAWLFNIRGQDVSRSPLPLGRALIGKDGAATLFLAPEKTGNELPGHLGDQVDLRAESDVESALEKLGRTGARVAVDPALAPSKYVDDLKEAGAEIIELTDPCALPRATKNDTEIEGARTAHIRDGVAVTQFLHWLDTEAQSGDVDEIAAAKKLEEFRAHSDLLRDLSFDTISGAGSNGAICHYRVSTQSNIKLERNSLFLIDSGGQYPDGTTDITRTVPIGQASDEMRDRFTRVLKGHIALATMKFPAGTTGHQLDAMARKPLWDAGLDYDHGTGHGVGSFLGVHEGPQRIAKAPNDQALKPGMILSNEPGFYKAGEFGIRIENLIVVTEPKPVPGGEREMMEFETITLAPINLDLVQADLLTEQERQWLNEYHARVRETLTSQIPDDLKDWFETATRAI</sequence>
<keyword evidence="3" id="KW-0378">Hydrolase</keyword>
<evidence type="ECO:0000256" key="3">
    <source>
        <dbReference type="ARBA" id="ARBA00022801"/>
    </source>
</evidence>
<feature type="domain" description="Creatinase N-terminal" evidence="5">
    <location>
        <begin position="480"/>
        <end position="604"/>
    </location>
</feature>
<evidence type="ECO:0000256" key="2">
    <source>
        <dbReference type="ARBA" id="ARBA00022723"/>
    </source>
</evidence>
<dbReference type="SUPFAM" id="SSF55920">
    <property type="entry name" value="Creatinase/aminopeptidase"/>
    <property type="match status" value="1"/>
</dbReference>
<keyword evidence="7" id="KW-0645">Protease</keyword>
<dbReference type="InterPro" id="IPR000587">
    <property type="entry name" value="Creatinase_N"/>
</dbReference>
<dbReference type="InterPro" id="IPR029149">
    <property type="entry name" value="Creatin/AminoP/Spt16_N"/>
</dbReference>
<dbReference type="EMBL" id="CAXAMM010016668">
    <property type="protein sequence ID" value="CAK9039570.1"/>
    <property type="molecule type" value="Genomic_DNA"/>
</dbReference>
<dbReference type="Pfam" id="PF01321">
    <property type="entry name" value="Creatinase_N"/>
    <property type="match status" value="1"/>
</dbReference>
<feature type="domain" description="Peptidase M24" evidence="4">
    <location>
        <begin position="781"/>
        <end position="994"/>
    </location>
</feature>
<dbReference type="InterPro" id="IPR033740">
    <property type="entry name" value="Pept_M24B"/>
</dbReference>
<dbReference type="SUPFAM" id="SSF53335">
    <property type="entry name" value="S-adenosyl-L-methionine-dependent methyltransferases"/>
    <property type="match status" value="1"/>
</dbReference>
<dbReference type="PANTHER" id="PTHR43763:SF6">
    <property type="entry name" value="XAA-PRO AMINOPEPTIDASE 1"/>
    <property type="match status" value="1"/>
</dbReference>
<dbReference type="InterPro" id="IPR050422">
    <property type="entry name" value="X-Pro_aminopeptidase_P"/>
</dbReference>
<comment type="caution">
    <text evidence="7">The sequence shown here is derived from an EMBL/GenBank/DDBJ whole genome shotgun (WGS) entry which is preliminary data.</text>
</comment>
<dbReference type="Gene3D" id="3.40.50.150">
    <property type="entry name" value="Vaccinia Virus protein VP39"/>
    <property type="match status" value="1"/>
</dbReference>
<keyword evidence="8" id="KW-1185">Reference proteome</keyword>
<name>A0ABP0LK51_9DINO</name>
<evidence type="ECO:0000259" key="6">
    <source>
        <dbReference type="Pfam" id="PF16188"/>
    </source>
</evidence>
<dbReference type="HAMAP" id="MF_00735">
    <property type="entry name" value="Methyltr_PrmA"/>
    <property type="match status" value="1"/>
</dbReference>
<evidence type="ECO:0000256" key="1">
    <source>
        <dbReference type="ARBA" id="ARBA00008766"/>
    </source>
</evidence>
<reference evidence="7 8" key="1">
    <citation type="submission" date="2024-02" db="EMBL/GenBank/DDBJ databases">
        <authorList>
            <person name="Chen Y."/>
            <person name="Shah S."/>
            <person name="Dougan E. K."/>
            <person name="Thang M."/>
            <person name="Chan C."/>
        </authorList>
    </citation>
    <scope>NUCLEOTIDE SEQUENCE [LARGE SCALE GENOMIC DNA]</scope>
</reference>
<dbReference type="Proteomes" id="UP001642464">
    <property type="component" value="Unassembled WGS sequence"/>
</dbReference>
<evidence type="ECO:0000259" key="5">
    <source>
        <dbReference type="Pfam" id="PF01321"/>
    </source>
</evidence>
<dbReference type="InterPro" id="IPR029063">
    <property type="entry name" value="SAM-dependent_MTases_sf"/>
</dbReference>
<dbReference type="InterPro" id="IPR004498">
    <property type="entry name" value="Ribosomal_PrmA_MeTrfase"/>
</dbReference>
<dbReference type="GO" id="GO:0004177">
    <property type="term" value="F:aminopeptidase activity"/>
    <property type="evidence" value="ECO:0007669"/>
    <property type="project" value="UniProtKB-KW"/>
</dbReference>
<dbReference type="PANTHER" id="PTHR43763">
    <property type="entry name" value="XAA-PRO AMINOPEPTIDASE 1"/>
    <property type="match status" value="1"/>
</dbReference>
<evidence type="ECO:0000259" key="4">
    <source>
        <dbReference type="Pfam" id="PF00557"/>
    </source>
</evidence>
<dbReference type="CDD" id="cd02440">
    <property type="entry name" value="AdoMet_MTases"/>
    <property type="match status" value="1"/>
</dbReference>
<dbReference type="Pfam" id="PF16189">
    <property type="entry name" value="Creatinase_N_2"/>
    <property type="match status" value="1"/>
</dbReference>
<dbReference type="SUPFAM" id="SSF53092">
    <property type="entry name" value="Creatinase/prolidase N-terminal domain"/>
    <property type="match status" value="1"/>
</dbReference>
<protein>
    <submittedName>
        <fullName evidence="7">Probable Xaa-Pro aminopeptidase P (AMPP) (Aminopeptidase P) (Aminoacylproline aminopeptidase) (Prolidase)</fullName>
    </submittedName>
</protein>
<feature type="domain" description="Peptidase M24 C-terminal" evidence="6">
    <location>
        <begin position="1004"/>
        <end position="1064"/>
    </location>
</feature>
<dbReference type="Pfam" id="PF00557">
    <property type="entry name" value="Peptidase_M24"/>
    <property type="match status" value="1"/>
</dbReference>
<proteinExistence type="inferred from homology"/>
<dbReference type="Pfam" id="PF06325">
    <property type="entry name" value="PrmA"/>
    <property type="match status" value="1"/>
</dbReference>
<dbReference type="Pfam" id="PF16188">
    <property type="entry name" value="Peptidase_M24_C"/>
    <property type="match status" value="1"/>
</dbReference>
<accession>A0ABP0LK51</accession>
<dbReference type="CDD" id="cd01085">
    <property type="entry name" value="APP"/>
    <property type="match status" value="1"/>
</dbReference>
<dbReference type="InterPro" id="IPR036005">
    <property type="entry name" value="Creatinase/aminopeptidase-like"/>
</dbReference>
<evidence type="ECO:0000313" key="7">
    <source>
        <dbReference type="EMBL" id="CAK9039570.1"/>
    </source>
</evidence>
<dbReference type="InterPro" id="IPR032416">
    <property type="entry name" value="Peptidase_M24_C"/>
</dbReference>
<gene>
    <name evidence="7" type="ORF">SCF082_LOCUS23160</name>
</gene>
<keyword evidence="2" id="KW-0479">Metal-binding</keyword>
<keyword evidence="7" id="KW-0031">Aminopeptidase</keyword>
<organism evidence="7 8">
    <name type="scientific">Durusdinium trenchii</name>
    <dbReference type="NCBI Taxonomy" id="1381693"/>
    <lineage>
        <taxon>Eukaryota</taxon>
        <taxon>Sar</taxon>
        <taxon>Alveolata</taxon>
        <taxon>Dinophyceae</taxon>
        <taxon>Suessiales</taxon>
        <taxon>Symbiodiniaceae</taxon>
        <taxon>Durusdinium</taxon>
    </lineage>
</organism>
<comment type="similarity">
    <text evidence="1">Belongs to the peptidase M24B family.</text>
</comment>